<evidence type="ECO:0000313" key="3">
    <source>
        <dbReference type="Proteomes" id="UP001060919"/>
    </source>
</evidence>
<dbReference type="Pfam" id="PF03929">
    <property type="entry name" value="PepSY_TM"/>
    <property type="match status" value="1"/>
</dbReference>
<keyword evidence="1" id="KW-0472">Membrane</keyword>
<protein>
    <submittedName>
        <fullName evidence="2">PepSY domain-containing protein</fullName>
    </submittedName>
</protein>
<keyword evidence="1" id="KW-1133">Transmembrane helix</keyword>
<name>A0A915YCP7_9BACT</name>
<reference evidence="2" key="1">
    <citation type="submission" date="2022-09" db="EMBL/GenBank/DDBJ databases">
        <title>Aureispira anguillicida sp. nov., isolated from Leptocephalus of Japanese eel Anguilla japonica.</title>
        <authorList>
            <person name="Yuasa K."/>
            <person name="Mekata T."/>
            <person name="Ikunari K."/>
        </authorList>
    </citation>
    <scope>NUCLEOTIDE SEQUENCE</scope>
    <source>
        <strain evidence="2">EL160426</strain>
    </source>
</reference>
<dbReference type="AlphaFoldDB" id="A0A915YCP7"/>
<dbReference type="Proteomes" id="UP001060919">
    <property type="component" value="Chromosome"/>
</dbReference>
<keyword evidence="3" id="KW-1185">Reference proteome</keyword>
<evidence type="ECO:0000256" key="1">
    <source>
        <dbReference type="SAM" id="Phobius"/>
    </source>
</evidence>
<dbReference type="KEGG" id="aup:AsAng_0013620"/>
<dbReference type="InterPro" id="IPR005625">
    <property type="entry name" value="PepSY-ass_TM"/>
</dbReference>
<feature type="transmembrane region" description="Helical" evidence="1">
    <location>
        <begin position="177"/>
        <end position="199"/>
    </location>
</feature>
<evidence type="ECO:0000313" key="2">
    <source>
        <dbReference type="EMBL" id="BDS10653.1"/>
    </source>
</evidence>
<keyword evidence="1" id="KW-0812">Transmembrane</keyword>
<accession>A0A915YCP7</accession>
<organism evidence="2 3">
    <name type="scientific">Aureispira anguillae</name>
    <dbReference type="NCBI Taxonomy" id="2864201"/>
    <lineage>
        <taxon>Bacteria</taxon>
        <taxon>Pseudomonadati</taxon>
        <taxon>Bacteroidota</taxon>
        <taxon>Saprospiria</taxon>
        <taxon>Saprospirales</taxon>
        <taxon>Saprospiraceae</taxon>
        <taxon>Aureispira</taxon>
    </lineage>
</organism>
<sequence length="211" mass="24380">MLRVLIFLYIYASKKIIRMAERNNRKQQAKILRNFRKLHRITGALLFIFFFFMAVTGGALGWKKNSAGYLLPKTQRGSSTHLNAWLPLDSLNALADGYLRATTANTNLLPEVHRIDIRKNKGVAKFIYVQNYWEVQIDGTTGQLLGVNRRYSDLLEDIHDGSILDDLLGCSNGFFKLLYTSIMGLALLLFTITGFWLWYGPKRMRQEQRKR</sequence>
<feature type="transmembrane region" description="Helical" evidence="1">
    <location>
        <begin position="41"/>
        <end position="62"/>
    </location>
</feature>
<dbReference type="EMBL" id="AP026867">
    <property type="protein sequence ID" value="BDS10653.1"/>
    <property type="molecule type" value="Genomic_DNA"/>
</dbReference>
<proteinExistence type="predicted"/>
<gene>
    <name evidence="2" type="ORF">AsAng_0013620</name>
</gene>